<proteinExistence type="predicted"/>
<evidence type="ECO:0000313" key="2">
    <source>
        <dbReference type="EMBL" id="TNN76381.1"/>
    </source>
</evidence>
<dbReference type="AlphaFoldDB" id="A0A4Z2IF33"/>
<dbReference type="EMBL" id="SRLO01000094">
    <property type="protein sequence ID" value="TNN76381.1"/>
    <property type="molecule type" value="Genomic_DNA"/>
</dbReference>
<name>A0A4Z2IF33_9TELE</name>
<feature type="compositionally biased region" description="Basic and acidic residues" evidence="1">
    <location>
        <begin position="33"/>
        <end position="56"/>
    </location>
</feature>
<gene>
    <name evidence="2" type="ORF">EYF80_013460</name>
</gene>
<reference evidence="2 3" key="1">
    <citation type="submission" date="2019-03" db="EMBL/GenBank/DDBJ databases">
        <title>First draft genome of Liparis tanakae, snailfish: a comprehensive survey of snailfish specific genes.</title>
        <authorList>
            <person name="Kim W."/>
            <person name="Song I."/>
            <person name="Jeong J.-H."/>
            <person name="Kim D."/>
            <person name="Kim S."/>
            <person name="Ryu S."/>
            <person name="Song J.Y."/>
            <person name="Lee S.K."/>
        </authorList>
    </citation>
    <scope>NUCLEOTIDE SEQUENCE [LARGE SCALE GENOMIC DNA]</scope>
    <source>
        <tissue evidence="2">Muscle</tissue>
    </source>
</reference>
<comment type="caution">
    <text evidence="2">The sequence shown here is derived from an EMBL/GenBank/DDBJ whole genome shotgun (WGS) entry which is preliminary data.</text>
</comment>
<keyword evidence="3" id="KW-1185">Reference proteome</keyword>
<protein>
    <submittedName>
        <fullName evidence="2">Uncharacterized protein</fullName>
    </submittedName>
</protein>
<sequence>MLETCIQTSGIYTRVHEGGHAEVGQDKEEDQAIVERHGGRDHLRQPGAPRDTEEGAEVKARLIIRDMNTESELEQAPWLNGATNRDERDANGAEVASQSFCDTVKPEGRITNEADSNHFKSLGADSVGGNVTEKA</sequence>
<feature type="region of interest" description="Disordered" evidence="1">
    <location>
        <begin position="69"/>
        <end position="135"/>
    </location>
</feature>
<accession>A0A4Z2IF33</accession>
<feature type="region of interest" description="Disordered" evidence="1">
    <location>
        <begin position="18"/>
        <end position="56"/>
    </location>
</feature>
<feature type="compositionally biased region" description="Basic and acidic residues" evidence="1">
    <location>
        <begin position="104"/>
        <end position="118"/>
    </location>
</feature>
<evidence type="ECO:0000256" key="1">
    <source>
        <dbReference type="SAM" id="MobiDB-lite"/>
    </source>
</evidence>
<evidence type="ECO:0000313" key="3">
    <source>
        <dbReference type="Proteomes" id="UP000314294"/>
    </source>
</evidence>
<organism evidence="2 3">
    <name type="scientific">Liparis tanakae</name>
    <name type="common">Tanaka's snailfish</name>
    <dbReference type="NCBI Taxonomy" id="230148"/>
    <lineage>
        <taxon>Eukaryota</taxon>
        <taxon>Metazoa</taxon>
        <taxon>Chordata</taxon>
        <taxon>Craniata</taxon>
        <taxon>Vertebrata</taxon>
        <taxon>Euteleostomi</taxon>
        <taxon>Actinopterygii</taxon>
        <taxon>Neopterygii</taxon>
        <taxon>Teleostei</taxon>
        <taxon>Neoteleostei</taxon>
        <taxon>Acanthomorphata</taxon>
        <taxon>Eupercaria</taxon>
        <taxon>Perciformes</taxon>
        <taxon>Cottioidei</taxon>
        <taxon>Cottales</taxon>
        <taxon>Liparidae</taxon>
        <taxon>Liparis</taxon>
    </lineage>
</organism>
<dbReference type="Proteomes" id="UP000314294">
    <property type="component" value="Unassembled WGS sequence"/>
</dbReference>